<sequence length="517" mass="56776">MIGLRAAATILPAVMLAVLVTVLETAHASPGTASLGEILVRIDVHETGNATVFITFSGTGEASPWITLPKYEQVRACEVKGSFQILNRSTNAYFYVNSTVLLRAAEDGQYSLTLCYSFPYAVLMYEDRGWFMSPLLLADPRAQLVVHVRIPFVEKVTFESPESSGTLDGYRVYNLAKAAGALMQGRVIVEFTSQLRIPSSEMQDPETGITVEYPQPYTGIAAKTLEVARKSYVVLRSIAGTSPPAIRFRFYLPEQSLGGLWALGFVRGEDVNVGGRGPIMLNLALVRYAPGYHETTVIHEMVHVFLGAVGVEANTNTRWFHEGMAQYLSILVASKVGINVTDYASTLENSSRAAFQVALQNPGKHIEKWPSSEEEEGLAYLLSYYVVSNISSRYGGEVYVTRLFSALRRSEKVDSTRSVVMAMSEAAGENLAPLFRHLGFRDVVDWTGDPASQNRQRSSGGSVLPGSTDDSLAAAFTLLGLAIGLVAYLVDQRVRRELETYREKWRIEIATQPSPRG</sequence>
<accession>A0A7C3SLF6</accession>
<dbReference type="Gene3D" id="1.10.390.10">
    <property type="entry name" value="Neutral Protease Domain 2"/>
    <property type="match status" value="1"/>
</dbReference>
<keyword evidence="1" id="KW-0472">Membrane</keyword>
<organism evidence="2">
    <name type="scientific">Thermofilum pendens</name>
    <dbReference type="NCBI Taxonomy" id="2269"/>
    <lineage>
        <taxon>Archaea</taxon>
        <taxon>Thermoproteota</taxon>
        <taxon>Thermoprotei</taxon>
        <taxon>Thermofilales</taxon>
        <taxon>Thermofilaceae</taxon>
        <taxon>Thermofilum</taxon>
    </lineage>
</organism>
<protein>
    <recommendedName>
        <fullName evidence="3">Peptidase MA-like domain-containing protein</fullName>
    </recommendedName>
</protein>
<feature type="transmembrane region" description="Helical" evidence="1">
    <location>
        <begin position="472"/>
        <end position="490"/>
    </location>
</feature>
<name>A0A7C3SLF6_THEPE</name>
<evidence type="ECO:0000313" key="2">
    <source>
        <dbReference type="EMBL" id="HGB25332.1"/>
    </source>
</evidence>
<keyword evidence="1" id="KW-1133">Transmembrane helix</keyword>
<keyword evidence="1" id="KW-0812">Transmembrane</keyword>
<evidence type="ECO:0000256" key="1">
    <source>
        <dbReference type="SAM" id="Phobius"/>
    </source>
</evidence>
<reference evidence="2" key="1">
    <citation type="journal article" date="2020" name="mSystems">
        <title>Genome- and Community-Level Interaction Insights into Carbon Utilization and Element Cycling Functions of Hydrothermarchaeota in Hydrothermal Sediment.</title>
        <authorList>
            <person name="Zhou Z."/>
            <person name="Liu Y."/>
            <person name="Xu W."/>
            <person name="Pan J."/>
            <person name="Luo Z.H."/>
            <person name="Li M."/>
        </authorList>
    </citation>
    <scope>NUCLEOTIDE SEQUENCE [LARGE SCALE GENOMIC DNA]</scope>
    <source>
        <strain evidence="2">SpSt-8</strain>
    </source>
</reference>
<evidence type="ECO:0008006" key="3">
    <source>
        <dbReference type="Google" id="ProtNLM"/>
    </source>
</evidence>
<dbReference type="AlphaFoldDB" id="A0A7C3SLF6"/>
<proteinExistence type="predicted"/>
<comment type="caution">
    <text evidence="2">The sequence shown here is derived from an EMBL/GenBank/DDBJ whole genome shotgun (WGS) entry which is preliminary data.</text>
</comment>
<gene>
    <name evidence="2" type="ORF">ENV88_04735</name>
</gene>
<dbReference type="EMBL" id="DTIB01000091">
    <property type="protein sequence ID" value="HGB25332.1"/>
    <property type="molecule type" value="Genomic_DNA"/>
</dbReference>
<dbReference type="InterPro" id="IPR027268">
    <property type="entry name" value="Peptidase_M4/M1_CTD_sf"/>
</dbReference>